<dbReference type="InterPro" id="IPR013762">
    <property type="entry name" value="Integrase-like_cat_sf"/>
</dbReference>
<feature type="domain" description="Tyr recombinase" evidence="4">
    <location>
        <begin position="97"/>
        <end position="269"/>
    </location>
</feature>
<dbReference type="RefSeq" id="WP_041496555.1">
    <property type="nucleotide sequence ID" value="NZ_AP014548.1"/>
</dbReference>
<dbReference type="InterPro" id="IPR010998">
    <property type="entry name" value="Integrase_recombinase_N"/>
</dbReference>
<dbReference type="GO" id="GO:0003677">
    <property type="term" value="F:DNA binding"/>
    <property type="evidence" value="ECO:0007669"/>
    <property type="project" value="UniProtKB-KW"/>
</dbReference>
<dbReference type="PROSITE" id="PS51898">
    <property type="entry name" value="TYR_RECOMBINASE"/>
    <property type="match status" value="1"/>
</dbReference>
<keyword evidence="3" id="KW-0233">DNA recombination</keyword>
<dbReference type="KEGG" id="nmf:NMS_2055"/>
<accession>W8VR35</accession>
<dbReference type="Gene3D" id="1.10.443.10">
    <property type="entry name" value="Intergrase catalytic core"/>
    <property type="match status" value="1"/>
</dbReference>
<sequence length="282" mass="32669">MFQDFNTLLQIKKYSSNTIRSYIGLLQVFQDFLGFQMPMERLEDYYLFQKLGELILTKSYVYTTQKQLLSAVKLYLLEMHKREVDFKKLQPRAPQQVLPQILSLEEVTLLLNRTTNSKHKAMLTVVYSLGLRSGELIQLKISDFDKHRNCVFISQAKGRKDRILPYPDALKSILRAYYLEYKPSNYLFEGQKKETYTTGSLRAVFNAACKRAGITKQVTCHNLRHSYATHLLEAGTNLKVIQNLLGHTNIKTTLLYTRVSDRSIVNTSSPLDFLKLDHEKVS</sequence>
<evidence type="ECO:0000313" key="6">
    <source>
        <dbReference type="Proteomes" id="UP000031760"/>
    </source>
</evidence>
<dbReference type="HOGENOM" id="CLU_027562_9_5_10"/>
<dbReference type="Gene3D" id="1.10.150.130">
    <property type="match status" value="1"/>
</dbReference>
<evidence type="ECO:0000313" key="5">
    <source>
        <dbReference type="EMBL" id="BAO56064.1"/>
    </source>
</evidence>
<keyword evidence="2" id="KW-0238">DNA-binding</keyword>
<reference evidence="5 6" key="1">
    <citation type="journal article" date="2014" name="Proc. Natl. Acad. Sci. U.S.A.">
        <title>Functional characterization of flavobacteria rhodopsins reveals a unique class of light-driven chloride pump in bacteria.</title>
        <authorList>
            <person name="Yoshizawa S."/>
            <person name="Kumagai Y."/>
            <person name="Kim H."/>
            <person name="Ogura Y."/>
            <person name="Hayashi T."/>
            <person name="Iwasaki W."/>
            <person name="DeLong E.F."/>
            <person name="Kogure K."/>
        </authorList>
    </citation>
    <scope>NUCLEOTIDE SEQUENCE [LARGE SCALE GENOMIC DNA]</scope>
    <source>
        <strain evidence="5 6">S1-08</strain>
    </source>
</reference>
<evidence type="ECO:0000256" key="1">
    <source>
        <dbReference type="ARBA" id="ARBA00008857"/>
    </source>
</evidence>
<evidence type="ECO:0000259" key="4">
    <source>
        <dbReference type="PROSITE" id="PS51898"/>
    </source>
</evidence>
<dbReference type="GO" id="GO:0015074">
    <property type="term" value="P:DNA integration"/>
    <property type="evidence" value="ECO:0007669"/>
    <property type="project" value="InterPro"/>
</dbReference>
<dbReference type="Proteomes" id="UP000031760">
    <property type="component" value="Chromosome"/>
</dbReference>
<name>W8VR35_9FLAO</name>
<dbReference type="PANTHER" id="PTHR30349:SF41">
    <property type="entry name" value="INTEGRASE_RECOMBINASE PROTEIN MJ0367-RELATED"/>
    <property type="match status" value="1"/>
</dbReference>
<dbReference type="PANTHER" id="PTHR30349">
    <property type="entry name" value="PHAGE INTEGRASE-RELATED"/>
    <property type="match status" value="1"/>
</dbReference>
<protein>
    <submittedName>
        <fullName evidence="5">Probable integrase</fullName>
    </submittedName>
</protein>
<dbReference type="InterPro" id="IPR002104">
    <property type="entry name" value="Integrase_catalytic"/>
</dbReference>
<dbReference type="InterPro" id="IPR011010">
    <property type="entry name" value="DNA_brk_join_enz"/>
</dbReference>
<dbReference type="EMBL" id="AP014548">
    <property type="protein sequence ID" value="BAO56064.1"/>
    <property type="molecule type" value="Genomic_DNA"/>
</dbReference>
<dbReference type="OrthoDB" id="9801717at2"/>
<gene>
    <name evidence="5" type="ORF">NMS_2055</name>
</gene>
<evidence type="ECO:0000256" key="2">
    <source>
        <dbReference type="ARBA" id="ARBA00023125"/>
    </source>
</evidence>
<dbReference type="GO" id="GO:0006310">
    <property type="term" value="P:DNA recombination"/>
    <property type="evidence" value="ECO:0007669"/>
    <property type="project" value="UniProtKB-KW"/>
</dbReference>
<keyword evidence="6" id="KW-1185">Reference proteome</keyword>
<dbReference type="Pfam" id="PF00589">
    <property type="entry name" value="Phage_integrase"/>
    <property type="match status" value="1"/>
</dbReference>
<dbReference type="STRING" id="1454201.NMS_2055"/>
<proteinExistence type="inferred from homology"/>
<dbReference type="InterPro" id="IPR050090">
    <property type="entry name" value="Tyrosine_recombinase_XerCD"/>
</dbReference>
<organism evidence="5 6">
    <name type="scientific">Nonlabens marinus S1-08</name>
    <dbReference type="NCBI Taxonomy" id="1454201"/>
    <lineage>
        <taxon>Bacteria</taxon>
        <taxon>Pseudomonadati</taxon>
        <taxon>Bacteroidota</taxon>
        <taxon>Flavobacteriia</taxon>
        <taxon>Flavobacteriales</taxon>
        <taxon>Flavobacteriaceae</taxon>
        <taxon>Nonlabens</taxon>
    </lineage>
</organism>
<evidence type="ECO:0000256" key="3">
    <source>
        <dbReference type="ARBA" id="ARBA00023172"/>
    </source>
</evidence>
<comment type="similarity">
    <text evidence="1">Belongs to the 'phage' integrase family.</text>
</comment>
<dbReference type="AlphaFoldDB" id="W8VR35"/>
<dbReference type="SUPFAM" id="SSF56349">
    <property type="entry name" value="DNA breaking-rejoining enzymes"/>
    <property type="match status" value="1"/>
</dbReference>